<name>A0A2U3QGN1_9BACT</name>
<evidence type="ECO:0000313" key="2">
    <source>
        <dbReference type="EMBL" id="SPQ00562.1"/>
    </source>
</evidence>
<dbReference type="PANTHER" id="PTHR43464">
    <property type="entry name" value="METHYLTRANSFERASE"/>
    <property type="match status" value="1"/>
</dbReference>
<reference evidence="3" key="1">
    <citation type="submission" date="2018-03" db="EMBL/GenBank/DDBJ databases">
        <authorList>
            <person name="Zecchin S."/>
        </authorList>
    </citation>
    <scope>NUCLEOTIDE SEQUENCE [LARGE SCALE GENOMIC DNA]</scope>
</reference>
<dbReference type="PANTHER" id="PTHR43464:SF75">
    <property type="entry name" value="METHYLTRANSFERASE TYPE 11"/>
    <property type="match status" value="1"/>
</dbReference>
<protein>
    <submittedName>
        <fullName evidence="2">Methyltransferase type 12</fullName>
    </submittedName>
</protein>
<dbReference type="InterPro" id="IPR029063">
    <property type="entry name" value="SAM-dependent_MTases_sf"/>
</dbReference>
<dbReference type="EMBL" id="OUUY01000072">
    <property type="protein sequence ID" value="SPQ00562.1"/>
    <property type="molecule type" value="Genomic_DNA"/>
</dbReference>
<dbReference type="Gene3D" id="3.40.50.150">
    <property type="entry name" value="Vaccinia Virus protein VP39"/>
    <property type="match status" value="1"/>
</dbReference>
<dbReference type="InterPro" id="IPR041698">
    <property type="entry name" value="Methyltransf_25"/>
</dbReference>
<dbReference type="GO" id="GO:0032259">
    <property type="term" value="P:methylation"/>
    <property type="evidence" value="ECO:0007669"/>
    <property type="project" value="UniProtKB-KW"/>
</dbReference>
<proteinExistence type="predicted"/>
<gene>
    <name evidence="2" type="ORF">NBG4_270025</name>
</gene>
<dbReference type="GO" id="GO:0008168">
    <property type="term" value="F:methyltransferase activity"/>
    <property type="evidence" value="ECO:0007669"/>
    <property type="project" value="UniProtKB-KW"/>
</dbReference>
<keyword evidence="2" id="KW-0808">Transferase</keyword>
<keyword evidence="3" id="KW-1185">Reference proteome</keyword>
<keyword evidence="2" id="KW-0489">Methyltransferase</keyword>
<dbReference type="AlphaFoldDB" id="A0A2U3QGN1"/>
<evidence type="ECO:0000259" key="1">
    <source>
        <dbReference type="Pfam" id="PF13649"/>
    </source>
</evidence>
<organism evidence="2 3">
    <name type="scientific">Candidatus Sulfobium mesophilum</name>
    <dbReference type="NCBI Taxonomy" id="2016548"/>
    <lineage>
        <taxon>Bacteria</taxon>
        <taxon>Pseudomonadati</taxon>
        <taxon>Nitrospirota</taxon>
        <taxon>Nitrospiria</taxon>
        <taxon>Nitrospirales</taxon>
        <taxon>Nitrospiraceae</taxon>
        <taxon>Candidatus Sulfobium</taxon>
    </lineage>
</organism>
<dbReference type="Gene3D" id="2.20.130.10">
    <property type="entry name" value="CAC2371-like domains"/>
    <property type="match status" value="1"/>
</dbReference>
<sequence length="254" mass="28663">MTVFGLYSRYYDLLYRDKDYAGEAEHVHSLIQRHFPGAKTVLDLGCGTGGHDLTLAARGYSMTGIDMSEEMLAVANSQLSSLDPQQSTLDFFQGDIRTVRLGKTFDVVISLFHVVSYQTTNKDLTDAFVTARAHLAHGGIFIFDCWYGPAVLTDRPAVRVKRLEDDQLIVTRIAEPVMHPNDNVVDVNYHVFVRYKASGEVQELKETHRMRYLFLPEVELLLRETGMSIISASEWMTGREPGFDTWGVCFVVKG</sequence>
<dbReference type="CDD" id="cd02440">
    <property type="entry name" value="AdoMet_MTases"/>
    <property type="match status" value="1"/>
</dbReference>
<dbReference type="Proteomes" id="UP000245125">
    <property type="component" value="Unassembled WGS sequence"/>
</dbReference>
<evidence type="ECO:0000313" key="3">
    <source>
        <dbReference type="Proteomes" id="UP000245125"/>
    </source>
</evidence>
<accession>A0A2U3QGN1</accession>
<dbReference type="Pfam" id="PF13649">
    <property type="entry name" value="Methyltransf_25"/>
    <property type="match status" value="1"/>
</dbReference>
<dbReference type="OrthoDB" id="9811589at2"/>
<dbReference type="SUPFAM" id="SSF53335">
    <property type="entry name" value="S-adenosyl-L-methionine-dependent methyltransferases"/>
    <property type="match status" value="1"/>
</dbReference>
<feature type="domain" description="Methyltransferase" evidence="1">
    <location>
        <begin position="41"/>
        <end position="139"/>
    </location>
</feature>